<accession>A0A7X2PA11</accession>
<evidence type="ECO:0000259" key="1">
    <source>
        <dbReference type="Pfam" id="PF12654"/>
    </source>
</evidence>
<reference evidence="2 3" key="1">
    <citation type="submission" date="2019-08" db="EMBL/GenBank/DDBJ databases">
        <title>In-depth cultivation of the pig gut microbiome towards novel bacterial diversity and tailored functional studies.</title>
        <authorList>
            <person name="Wylensek D."/>
            <person name="Hitch T.C.A."/>
            <person name="Clavel T."/>
        </authorList>
    </citation>
    <scope>NUCLEOTIDE SEQUENCE [LARGE SCALE GENOMIC DNA]</scope>
    <source>
        <strain evidence="2 3">Oil+RF-744-WCA-WT-13</strain>
    </source>
</reference>
<dbReference type="AlphaFoldDB" id="A0A7X2PA11"/>
<dbReference type="RefSeq" id="WP_154458822.1">
    <property type="nucleotide sequence ID" value="NZ_VUMV01000010.1"/>
</dbReference>
<evidence type="ECO:0000313" key="2">
    <source>
        <dbReference type="EMBL" id="MST82921.1"/>
    </source>
</evidence>
<name>A0A7X2PA11_9FIRM</name>
<dbReference type="Proteomes" id="UP000466864">
    <property type="component" value="Unassembled WGS sequence"/>
</dbReference>
<protein>
    <submittedName>
        <fullName evidence="2">DUF3786 domain-containing protein</fullName>
    </submittedName>
</protein>
<dbReference type="InterPro" id="IPR024264">
    <property type="entry name" value="DUF3786"/>
</dbReference>
<sequence>MERAESPKIQEQKLCEYYISEYQKADPFRIANRVGVPYHYTEQEFQMSVMGRAYAVKFPEFSIRCLEGEDIYDLSESRKFRVLLLRFLLYGTVFEANGDFRLFRELPSGDRLSRQFEEQCVKKMENRYGRVLQVFEAIMEKMNAVRIYGADIAYEMEFLEGLYIRFLFLAGSESLLPKLRILFSSNFPAAFSAEELSDIIEICMDAFDAAEPLLAVANPYSR</sequence>
<organism evidence="2 3">
    <name type="scientific">Bilifractor porci</name>
    <dbReference type="NCBI Taxonomy" id="2606636"/>
    <lineage>
        <taxon>Bacteria</taxon>
        <taxon>Bacillati</taxon>
        <taxon>Bacillota</taxon>
        <taxon>Clostridia</taxon>
        <taxon>Lachnospirales</taxon>
        <taxon>Lachnospiraceae</taxon>
        <taxon>Bilifractor</taxon>
    </lineage>
</organism>
<evidence type="ECO:0000313" key="3">
    <source>
        <dbReference type="Proteomes" id="UP000466864"/>
    </source>
</evidence>
<dbReference type="Pfam" id="PF12654">
    <property type="entry name" value="DUF3786"/>
    <property type="match status" value="1"/>
</dbReference>
<comment type="caution">
    <text evidence="2">The sequence shown here is derived from an EMBL/GenBank/DDBJ whole genome shotgun (WGS) entry which is preliminary data.</text>
</comment>
<proteinExistence type="predicted"/>
<gene>
    <name evidence="2" type="ORF">FYJ60_11475</name>
</gene>
<dbReference type="EMBL" id="VUMV01000010">
    <property type="protein sequence ID" value="MST82921.1"/>
    <property type="molecule type" value="Genomic_DNA"/>
</dbReference>
<keyword evidence="3" id="KW-1185">Reference proteome</keyword>
<feature type="domain" description="DUF3786" evidence="1">
    <location>
        <begin position="26"/>
        <end position="201"/>
    </location>
</feature>